<dbReference type="AlphaFoldDB" id="A0AAJ0MDV2"/>
<organism evidence="1 2">
    <name type="scientific">Lasiosphaeria hispida</name>
    <dbReference type="NCBI Taxonomy" id="260671"/>
    <lineage>
        <taxon>Eukaryota</taxon>
        <taxon>Fungi</taxon>
        <taxon>Dikarya</taxon>
        <taxon>Ascomycota</taxon>
        <taxon>Pezizomycotina</taxon>
        <taxon>Sordariomycetes</taxon>
        <taxon>Sordariomycetidae</taxon>
        <taxon>Sordariales</taxon>
        <taxon>Lasiosphaeriaceae</taxon>
        <taxon>Lasiosphaeria</taxon>
    </lineage>
</organism>
<comment type="caution">
    <text evidence="1">The sequence shown here is derived from an EMBL/GenBank/DDBJ whole genome shotgun (WGS) entry which is preliminary data.</text>
</comment>
<dbReference type="Proteomes" id="UP001275084">
    <property type="component" value="Unassembled WGS sequence"/>
</dbReference>
<evidence type="ECO:0000313" key="2">
    <source>
        <dbReference type="Proteomes" id="UP001275084"/>
    </source>
</evidence>
<reference evidence="1" key="1">
    <citation type="journal article" date="2023" name="Mol. Phylogenet. Evol.">
        <title>Genome-scale phylogeny and comparative genomics of the fungal order Sordariales.</title>
        <authorList>
            <person name="Hensen N."/>
            <person name="Bonometti L."/>
            <person name="Westerberg I."/>
            <person name="Brannstrom I.O."/>
            <person name="Guillou S."/>
            <person name="Cros-Aarteil S."/>
            <person name="Calhoun S."/>
            <person name="Haridas S."/>
            <person name="Kuo A."/>
            <person name="Mondo S."/>
            <person name="Pangilinan J."/>
            <person name="Riley R."/>
            <person name="LaButti K."/>
            <person name="Andreopoulos B."/>
            <person name="Lipzen A."/>
            <person name="Chen C."/>
            <person name="Yan M."/>
            <person name="Daum C."/>
            <person name="Ng V."/>
            <person name="Clum A."/>
            <person name="Steindorff A."/>
            <person name="Ohm R.A."/>
            <person name="Martin F."/>
            <person name="Silar P."/>
            <person name="Natvig D.O."/>
            <person name="Lalanne C."/>
            <person name="Gautier V."/>
            <person name="Ament-Velasquez S.L."/>
            <person name="Kruys A."/>
            <person name="Hutchinson M.I."/>
            <person name="Powell A.J."/>
            <person name="Barry K."/>
            <person name="Miller A.N."/>
            <person name="Grigoriev I.V."/>
            <person name="Debuchy R."/>
            <person name="Gladieux P."/>
            <person name="Hiltunen Thoren M."/>
            <person name="Johannesson H."/>
        </authorList>
    </citation>
    <scope>NUCLEOTIDE SEQUENCE</scope>
    <source>
        <strain evidence="1">CBS 955.72</strain>
    </source>
</reference>
<reference evidence="1" key="2">
    <citation type="submission" date="2023-06" db="EMBL/GenBank/DDBJ databases">
        <authorList>
            <consortium name="Lawrence Berkeley National Laboratory"/>
            <person name="Haridas S."/>
            <person name="Hensen N."/>
            <person name="Bonometti L."/>
            <person name="Westerberg I."/>
            <person name="Brannstrom I.O."/>
            <person name="Guillou S."/>
            <person name="Cros-Aarteil S."/>
            <person name="Calhoun S."/>
            <person name="Kuo A."/>
            <person name="Mondo S."/>
            <person name="Pangilinan J."/>
            <person name="Riley R."/>
            <person name="Labutti K."/>
            <person name="Andreopoulos B."/>
            <person name="Lipzen A."/>
            <person name="Chen C."/>
            <person name="Yanf M."/>
            <person name="Daum C."/>
            <person name="Ng V."/>
            <person name="Clum A."/>
            <person name="Steindorff A."/>
            <person name="Ohm R."/>
            <person name="Martin F."/>
            <person name="Silar P."/>
            <person name="Natvig D."/>
            <person name="Lalanne C."/>
            <person name="Gautier V."/>
            <person name="Ament-Velasquez S.L."/>
            <person name="Kruys A."/>
            <person name="Hutchinson M.I."/>
            <person name="Powell A.J."/>
            <person name="Barry K."/>
            <person name="Miller A.N."/>
            <person name="Grigoriev I.V."/>
            <person name="Debuchy R."/>
            <person name="Gladieux P."/>
            <person name="Thoren M.H."/>
            <person name="Johannesson H."/>
        </authorList>
    </citation>
    <scope>NUCLEOTIDE SEQUENCE</scope>
    <source>
        <strain evidence="1">CBS 955.72</strain>
    </source>
</reference>
<keyword evidence="2" id="KW-1185">Reference proteome</keyword>
<proteinExistence type="predicted"/>
<gene>
    <name evidence="1" type="ORF">B0T25DRAFT_192504</name>
</gene>
<dbReference type="EMBL" id="JAUIQD010000004">
    <property type="protein sequence ID" value="KAK3352777.1"/>
    <property type="molecule type" value="Genomic_DNA"/>
</dbReference>
<evidence type="ECO:0000313" key="1">
    <source>
        <dbReference type="EMBL" id="KAK3352777.1"/>
    </source>
</evidence>
<protein>
    <submittedName>
        <fullName evidence="1">Uncharacterized protein</fullName>
    </submittedName>
</protein>
<accession>A0AAJ0MDV2</accession>
<name>A0AAJ0MDV2_9PEZI</name>
<sequence length="258" mass="28940">MLCNCSILCRTKLRRLKTSWRRQSSPPTDFSPTPNLQSVSLGCQFPAHTSVRESPKHKQAVGGPWPVSPHESTSTIYLFSRQLCPCRPHRPHAHGHTFSCRLRPYRPRLSPTSSTPSMPSMSSTANYIFSRHLRPTSSMPTSDCLSPLAQPLEFLATSYIPNRRLPKLFRSLAARHSCLELVVKFNTPDIPLCHLFHPRYSRFGSGLRPNSKLTFGLDNRPFPTPVPPPIGALVGMELLLDACCSSNHFPLFRLSALQ</sequence>